<dbReference type="Gramene" id="PRQ32343">
    <property type="protein sequence ID" value="PRQ32343"/>
    <property type="gene ID" value="RchiOBHm_Chr5g0045331"/>
</dbReference>
<reference evidence="1 2" key="1">
    <citation type="journal article" date="2018" name="Nat. Genet.">
        <title>The Rosa genome provides new insights in the design of modern roses.</title>
        <authorList>
            <person name="Bendahmane M."/>
        </authorList>
    </citation>
    <scope>NUCLEOTIDE SEQUENCE [LARGE SCALE GENOMIC DNA]</scope>
    <source>
        <strain evidence="2">cv. Old Blush</strain>
    </source>
</reference>
<name>A0A2P6QDT7_ROSCH</name>
<gene>
    <name evidence="1" type="ORF">RchiOBHm_Chr5g0045331</name>
</gene>
<evidence type="ECO:0000313" key="1">
    <source>
        <dbReference type="EMBL" id="PRQ32343.1"/>
    </source>
</evidence>
<proteinExistence type="predicted"/>
<comment type="caution">
    <text evidence="1">The sequence shown here is derived from an EMBL/GenBank/DDBJ whole genome shotgun (WGS) entry which is preliminary data.</text>
</comment>
<evidence type="ECO:0000313" key="2">
    <source>
        <dbReference type="Proteomes" id="UP000238479"/>
    </source>
</evidence>
<organism evidence="1 2">
    <name type="scientific">Rosa chinensis</name>
    <name type="common">China rose</name>
    <dbReference type="NCBI Taxonomy" id="74649"/>
    <lineage>
        <taxon>Eukaryota</taxon>
        <taxon>Viridiplantae</taxon>
        <taxon>Streptophyta</taxon>
        <taxon>Embryophyta</taxon>
        <taxon>Tracheophyta</taxon>
        <taxon>Spermatophyta</taxon>
        <taxon>Magnoliopsida</taxon>
        <taxon>eudicotyledons</taxon>
        <taxon>Gunneridae</taxon>
        <taxon>Pentapetalae</taxon>
        <taxon>rosids</taxon>
        <taxon>fabids</taxon>
        <taxon>Rosales</taxon>
        <taxon>Rosaceae</taxon>
        <taxon>Rosoideae</taxon>
        <taxon>Rosoideae incertae sedis</taxon>
        <taxon>Rosa</taxon>
    </lineage>
</organism>
<dbReference type="AlphaFoldDB" id="A0A2P6QDT7"/>
<keyword evidence="2" id="KW-1185">Reference proteome</keyword>
<dbReference type="Proteomes" id="UP000238479">
    <property type="component" value="Chromosome 5"/>
</dbReference>
<protein>
    <submittedName>
        <fullName evidence="1">Uncharacterized protein</fullName>
    </submittedName>
</protein>
<dbReference type="EMBL" id="PDCK01000043">
    <property type="protein sequence ID" value="PRQ32343.1"/>
    <property type="molecule type" value="Genomic_DNA"/>
</dbReference>
<accession>A0A2P6QDT7</accession>
<sequence length="47" mass="5846">MLKFLELSNEKETQIKWTSDREYRRKILRLLTILALRDSYLMRWSSL</sequence>